<evidence type="ECO:0000313" key="4">
    <source>
        <dbReference type="Proteomes" id="UP000181951"/>
    </source>
</evidence>
<gene>
    <name evidence="3" type="ORF">SAMN05216267_1014127</name>
</gene>
<dbReference type="Pfam" id="PF20087">
    <property type="entry name" value="DUF6479"/>
    <property type="match status" value="1"/>
</dbReference>
<evidence type="ECO:0000256" key="2">
    <source>
        <dbReference type="SAM" id="Phobius"/>
    </source>
</evidence>
<dbReference type="InterPro" id="IPR045513">
    <property type="entry name" value="DUF6479"/>
</dbReference>
<feature type="compositionally biased region" description="Basic residues" evidence="1">
    <location>
        <begin position="124"/>
        <end position="135"/>
    </location>
</feature>
<reference evidence="3 4" key="1">
    <citation type="submission" date="2016-10" db="EMBL/GenBank/DDBJ databases">
        <authorList>
            <person name="de Groot N.N."/>
        </authorList>
    </citation>
    <scope>NUCLEOTIDE SEQUENCE [LARGE SCALE GENOMIC DNA]</scope>
    <source>
        <strain evidence="3 4">CGMCC 4.2026</strain>
    </source>
</reference>
<keyword evidence="2" id="KW-1133">Transmembrane helix</keyword>
<protein>
    <submittedName>
        <fullName evidence="3">Uncharacterized protein</fullName>
    </submittedName>
</protein>
<dbReference type="Proteomes" id="UP000181951">
    <property type="component" value="Unassembled WGS sequence"/>
</dbReference>
<name>A0A1H8KXP4_9ACTN</name>
<dbReference type="RefSeq" id="WP_141725982.1">
    <property type="nucleotide sequence ID" value="NZ_FODD01000014.1"/>
</dbReference>
<dbReference type="EMBL" id="FODD01000014">
    <property type="protein sequence ID" value="SEN97710.1"/>
    <property type="molecule type" value="Genomic_DNA"/>
</dbReference>
<sequence length="135" mass="14817">MSAFHHNGVQLAVTNDYLVGIGPLVIGICIVALLIAAVWFGRRRSAGEPPVPRGTRARSGAWQAPNEPPTAEGEVSDHGPGHQHEGPRSHESRQPVPDEVPRDGRRRFPHELNPSGVREGRIRTTPRRHSGPNWD</sequence>
<feature type="region of interest" description="Disordered" evidence="1">
    <location>
        <begin position="44"/>
        <end position="135"/>
    </location>
</feature>
<dbReference type="AlphaFoldDB" id="A0A1H8KXP4"/>
<keyword evidence="2" id="KW-0472">Membrane</keyword>
<feature type="transmembrane region" description="Helical" evidence="2">
    <location>
        <begin position="17"/>
        <end position="40"/>
    </location>
</feature>
<feature type="compositionally biased region" description="Basic and acidic residues" evidence="1">
    <location>
        <begin position="75"/>
        <end position="93"/>
    </location>
</feature>
<evidence type="ECO:0000256" key="1">
    <source>
        <dbReference type="SAM" id="MobiDB-lite"/>
    </source>
</evidence>
<organism evidence="3 4">
    <name type="scientific">Actinacidiphila rubida</name>
    <dbReference type="NCBI Taxonomy" id="310780"/>
    <lineage>
        <taxon>Bacteria</taxon>
        <taxon>Bacillati</taxon>
        <taxon>Actinomycetota</taxon>
        <taxon>Actinomycetes</taxon>
        <taxon>Kitasatosporales</taxon>
        <taxon>Streptomycetaceae</taxon>
        <taxon>Actinacidiphila</taxon>
    </lineage>
</organism>
<dbReference type="STRING" id="310780.SAMN05216267_1014127"/>
<proteinExistence type="predicted"/>
<keyword evidence="4" id="KW-1185">Reference proteome</keyword>
<dbReference type="OrthoDB" id="4240824at2"/>
<evidence type="ECO:0000313" key="3">
    <source>
        <dbReference type="EMBL" id="SEN97710.1"/>
    </source>
</evidence>
<accession>A0A1H8KXP4</accession>
<keyword evidence="2" id="KW-0812">Transmembrane</keyword>